<dbReference type="PROSITE" id="PS50072">
    <property type="entry name" value="CSA_PPIASE_2"/>
    <property type="match status" value="1"/>
</dbReference>
<dbReference type="STRING" id="35722.A0A0B7MW32"/>
<dbReference type="FunFam" id="2.40.100.10:FF:000009">
    <property type="entry name" value="Peptidyl-prolyl cis-trans isomerase D"/>
    <property type="match status" value="1"/>
</dbReference>
<dbReference type="CDD" id="cd01926">
    <property type="entry name" value="cyclophilin_ABH_like"/>
    <property type="match status" value="1"/>
</dbReference>
<dbReference type="SUPFAM" id="SSF48452">
    <property type="entry name" value="TPR-like"/>
    <property type="match status" value="1"/>
</dbReference>
<dbReference type="PROSITE" id="PS00170">
    <property type="entry name" value="CSA_PPIASE_1"/>
    <property type="match status" value="1"/>
</dbReference>
<evidence type="ECO:0000256" key="4">
    <source>
        <dbReference type="ARBA" id="ARBA00023235"/>
    </source>
</evidence>
<dbReference type="GO" id="GO:0006457">
    <property type="term" value="P:protein folding"/>
    <property type="evidence" value="ECO:0007669"/>
    <property type="project" value="InterPro"/>
</dbReference>
<sequence length="367" mass="40833">MSDSTQSKPNPRVFFDVSIGGKPEGRIIFELFKDIAPKTAENFRALCTGEKGVGKSGKPLWYKGSSFHRIIKNFMIQGGDFTAGNGTGGESIYGEKFEDENFDLKHEKPFLLSMANAGPGTNGSQFFITTVPTPHLDGKHVVFGKVLKGKGVVRTLEFLETNNDKPLKDAVITNCGELAEGEDDGIPVAKDGDDYEEFPDDHEGPRELSDIIDIASKLKAIGNDYVKKKEYEIAAKKYLKAIRYLNDKPAFDEEDPEELRAKYVDVKICCFLNRARCDLELGDNSDCLKVTTMVLDHDAKYVKEDHKTKAYYRRGMAKAASKDLEGAIEDFKNAGDNRDAKKELAKAEQGLAARKQKEKNAYAKLFT</sequence>
<protein>
    <recommendedName>
        <fullName evidence="2">peptidylprolyl isomerase</fullName>
        <ecNumber evidence="2">5.2.1.8</ecNumber>
    </recommendedName>
</protein>
<evidence type="ECO:0000256" key="3">
    <source>
        <dbReference type="ARBA" id="ARBA00023110"/>
    </source>
</evidence>
<dbReference type="GO" id="GO:0016018">
    <property type="term" value="F:cyclosporin A binding"/>
    <property type="evidence" value="ECO:0007669"/>
    <property type="project" value="TreeGrafter"/>
</dbReference>
<name>A0A0B7MW32_9FUNG</name>
<dbReference type="SUPFAM" id="SSF50891">
    <property type="entry name" value="Cyclophilin-like"/>
    <property type="match status" value="1"/>
</dbReference>
<reference evidence="6 7" key="1">
    <citation type="submission" date="2014-09" db="EMBL/GenBank/DDBJ databases">
        <authorList>
            <person name="Ellenberger Sabrina"/>
        </authorList>
    </citation>
    <scope>NUCLEOTIDE SEQUENCE [LARGE SCALE GENOMIC DNA]</scope>
    <source>
        <strain evidence="6 7">CBS 412.66</strain>
    </source>
</reference>
<dbReference type="PRINTS" id="PR00153">
    <property type="entry name" value="CSAPPISMRASE"/>
</dbReference>
<dbReference type="AlphaFoldDB" id="A0A0B7MW32"/>
<dbReference type="PANTHER" id="PTHR11071">
    <property type="entry name" value="PEPTIDYL-PROLYL CIS-TRANS ISOMERASE"/>
    <property type="match status" value="1"/>
</dbReference>
<dbReference type="Gene3D" id="2.40.100.10">
    <property type="entry name" value="Cyclophilin-like"/>
    <property type="match status" value="1"/>
</dbReference>
<dbReference type="InterPro" id="IPR011990">
    <property type="entry name" value="TPR-like_helical_dom_sf"/>
</dbReference>
<keyword evidence="3" id="KW-0697">Rotamase</keyword>
<dbReference type="Proteomes" id="UP000054107">
    <property type="component" value="Unassembled WGS sequence"/>
</dbReference>
<evidence type="ECO:0000256" key="2">
    <source>
        <dbReference type="ARBA" id="ARBA00013194"/>
    </source>
</evidence>
<dbReference type="GO" id="GO:0003755">
    <property type="term" value="F:peptidyl-prolyl cis-trans isomerase activity"/>
    <property type="evidence" value="ECO:0007669"/>
    <property type="project" value="UniProtKB-KW"/>
</dbReference>
<accession>A0A0B7MW32</accession>
<gene>
    <name evidence="6" type="primary">PARPA_03934.1 scaffold 10640</name>
</gene>
<dbReference type="EC" id="5.2.1.8" evidence="2"/>
<dbReference type="InterPro" id="IPR029000">
    <property type="entry name" value="Cyclophilin-like_dom_sf"/>
</dbReference>
<comment type="catalytic activity">
    <reaction evidence="1">
        <text>[protein]-peptidylproline (omega=180) = [protein]-peptidylproline (omega=0)</text>
        <dbReference type="Rhea" id="RHEA:16237"/>
        <dbReference type="Rhea" id="RHEA-COMP:10747"/>
        <dbReference type="Rhea" id="RHEA-COMP:10748"/>
        <dbReference type="ChEBI" id="CHEBI:83833"/>
        <dbReference type="ChEBI" id="CHEBI:83834"/>
        <dbReference type="EC" id="5.2.1.8"/>
    </reaction>
</comment>
<dbReference type="InterPro" id="IPR020892">
    <property type="entry name" value="Cyclophilin-type_PPIase_CS"/>
</dbReference>
<dbReference type="GO" id="GO:0005737">
    <property type="term" value="C:cytoplasm"/>
    <property type="evidence" value="ECO:0007669"/>
    <property type="project" value="TreeGrafter"/>
</dbReference>
<dbReference type="OrthoDB" id="407558at2759"/>
<dbReference type="PANTHER" id="PTHR11071:SF561">
    <property type="entry name" value="PEPTIDYL-PROLYL CIS-TRANS ISOMERASE D-RELATED"/>
    <property type="match status" value="1"/>
</dbReference>
<dbReference type="Gene3D" id="1.25.40.10">
    <property type="entry name" value="Tetratricopeptide repeat domain"/>
    <property type="match status" value="1"/>
</dbReference>
<proteinExistence type="predicted"/>
<dbReference type="Pfam" id="PF00160">
    <property type="entry name" value="Pro_isomerase"/>
    <property type="match status" value="1"/>
</dbReference>
<evidence type="ECO:0000313" key="6">
    <source>
        <dbReference type="EMBL" id="CEP10276.1"/>
    </source>
</evidence>
<feature type="domain" description="PPIase cyclophilin-type" evidence="5">
    <location>
        <begin position="14"/>
        <end position="177"/>
    </location>
</feature>
<dbReference type="EMBL" id="LN723682">
    <property type="protein sequence ID" value="CEP10276.1"/>
    <property type="molecule type" value="Genomic_DNA"/>
</dbReference>
<evidence type="ECO:0000256" key="1">
    <source>
        <dbReference type="ARBA" id="ARBA00000971"/>
    </source>
</evidence>
<evidence type="ECO:0000313" key="7">
    <source>
        <dbReference type="Proteomes" id="UP000054107"/>
    </source>
</evidence>
<dbReference type="InterPro" id="IPR002130">
    <property type="entry name" value="Cyclophilin-type_PPIase_dom"/>
</dbReference>
<keyword evidence="7" id="KW-1185">Reference proteome</keyword>
<organism evidence="6 7">
    <name type="scientific">Parasitella parasitica</name>
    <dbReference type="NCBI Taxonomy" id="35722"/>
    <lineage>
        <taxon>Eukaryota</taxon>
        <taxon>Fungi</taxon>
        <taxon>Fungi incertae sedis</taxon>
        <taxon>Mucoromycota</taxon>
        <taxon>Mucoromycotina</taxon>
        <taxon>Mucoromycetes</taxon>
        <taxon>Mucorales</taxon>
        <taxon>Mucorineae</taxon>
        <taxon>Mucoraceae</taxon>
        <taxon>Parasitella</taxon>
    </lineage>
</organism>
<evidence type="ECO:0000259" key="5">
    <source>
        <dbReference type="PROSITE" id="PS50072"/>
    </source>
</evidence>
<keyword evidence="4" id="KW-0413">Isomerase</keyword>